<accession>A0A9N8EJB6</accession>
<dbReference type="Gene3D" id="1.25.40.20">
    <property type="entry name" value="Ankyrin repeat-containing domain"/>
    <property type="match status" value="1"/>
</dbReference>
<proteinExistence type="predicted"/>
<dbReference type="EMBL" id="CAICTM010001231">
    <property type="protein sequence ID" value="CAB9521793.1"/>
    <property type="molecule type" value="Genomic_DNA"/>
</dbReference>
<dbReference type="SUPFAM" id="SSF48403">
    <property type="entry name" value="Ankyrin repeat"/>
    <property type="match status" value="1"/>
</dbReference>
<comment type="caution">
    <text evidence="1">The sequence shown here is derived from an EMBL/GenBank/DDBJ whole genome shotgun (WGS) entry which is preliminary data.</text>
</comment>
<dbReference type="InterPro" id="IPR002110">
    <property type="entry name" value="Ankyrin_rpt"/>
</dbReference>
<keyword evidence="2" id="KW-1185">Reference proteome</keyword>
<evidence type="ECO:0000313" key="1">
    <source>
        <dbReference type="EMBL" id="CAB9521793.1"/>
    </source>
</evidence>
<evidence type="ECO:0000313" key="2">
    <source>
        <dbReference type="Proteomes" id="UP001153069"/>
    </source>
</evidence>
<dbReference type="Proteomes" id="UP001153069">
    <property type="component" value="Unassembled WGS sequence"/>
</dbReference>
<dbReference type="OrthoDB" id="539213at2759"/>
<protein>
    <submittedName>
        <fullName evidence="1">Uncharacterized protein</fullName>
    </submittedName>
</protein>
<sequence length="105" mass="11611">MGLVGIVKRNDLGRLRKSLVEKECEQGNIDRALLVASEAGYTEIVRCLVQEGGANVLCTTTDRRAWKHCKSYHSYPRRTALDLATQNGHSETAAYLNDAMGLLAF</sequence>
<gene>
    <name evidence="1" type="ORF">SEMRO_1233_G254800.1</name>
</gene>
<dbReference type="InterPro" id="IPR036770">
    <property type="entry name" value="Ankyrin_rpt-contain_sf"/>
</dbReference>
<dbReference type="Pfam" id="PF12796">
    <property type="entry name" value="Ank_2"/>
    <property type="match status" value="1"/>
</dbReference>
<name>A0A9N8EJB6_9STRA</name>
<dbReference type="AlphaFoldDB" id="A0A9N8EJB6"/>
<reference evidence="1" key="1">
    <citation type="submission" date="2020-06" db="EMBL/GenBank/DDBJ databases">
        <authorList>
            <consortium name="Plant Systems Biology data submission"/>
        </authorList>
    </citation>
    <scope>NUCLEOTIDE SEQUENCE</scope>
    <source>
        <strain evidence="1">D6</strain>
    </source>
</reference>
<organism evidence="1 2">
    <name type="scientific">Seminavis robusta</name>
    <dbReference type="NCBI Taxonomy" id="568900"/>
    <lineage>
        <taxon>Eukaryota</taxon>
        <taxon>Sar</taxon>
        <taxon>Stramenopiles</taxon>
        <taxon>Ochrophyta</taxon>
        <taxon>Bacillariophyta</taxon>
        <taxon>Bacillariophyceae</taxon>
        <taxon>Bacillariophycidae</taxon>
        <taxon>Naviculales</taxon>
        <taxon>Naviculaceae</taxon>
        <taxon>Seminavis</taxon>
    </lineage>
</organism>